<gene>
    <name evidence="2" type="ORF">OCV57_05765</name>
</gene>
<sequence>MLKKIMILGTALMMCLAFASCDGDSSGDNGYSPEYNNDAEYRSNVNKAADAWGKDAGDVDRTYHALAGDD</sequence>
<feature type="signal peptide" evidence="1">
    <location>
        <begin position="1"/>
        <end position="19"/>
    </location>
</feature>
<protein>
    <submittedName>
        <fullName evidence="2">Uncharacterized protein</fullName>
    </submittedName>
</protein>
<name>A0AAE3IGZ3_9FIRM</name>
<reference evidence="2 3" key="1">
    <citation type="journal article" date="2021" name="ISME Commun">
        <title>Automated analysis of genomic sequences facilitates high-throughput and comprehensive description of bacteria.</title>
        <authorList>
            <person name="Hitch T.C.A."/>
        </authorList>
    </citation>
    <scope>NUCLEOTIDE SEQUENCE [LARGE SCALE GENOMIC DNA]</scope>
    <source>
        <strain evidence="2 3">Sanger_31</strain>
    </source>
</reference>
<dbReference type="Proteomes" id="UP001208131">
    <property type="component" value="Unassembled WGS sequence"/>
</dbReference>
<evidence type="ECO:0000313" key="3">
    <source>
        <dbReference type="Proteomes" id="UP001208131"/>
    </source>
</evidence>
<dbReference type="AlphaFoldDB" id="A0AAE3IGZ3"/>
<keyword evidence="3" id="KW-1185">Reference proteome</keyword>
<evidence type="ECO:0000313" key="2">
    <source>
        <dbReference type="EMBL" id="MCU6705429.1"/>
    </source>
</evidence>
<proteinExistence type="predicted"/>
<evidence type="ECO:0000256" key="1">
    <source>
        <dbReference type="SAM" id="SignalP"/>
    </source>
</evidence>
<dbReference type="RefSeq" id="WP_117957320.1">
    <property type="nucleotide sequence ID" value="NZ_JAOQJZ010000004.1"/>
</dbReference>
<comment type="caution">
    <text evidence="2">The sequence shown here is derived from an EMBL/GenBank/DDBJ whole genome shotgun (WGS) entry which is preliminary data.</text>
</comment>
<feature type="chain" id="PRO_5042139366" evidence="1">
    <location>
        <begin position="20"/>
        <end position="70"/>
    </location>
</feature>
<keyword evidence="1" id="KW-0732">Signal</keyword>
<dbReference type="EMBL" id="JAOQJZ010000004">
    <property type="protein sequence ID" value="MCU6705429.1"/>
    <property type="molecule type" value="Genomic_DNA"/>
</dbReference>
<organism evidence="2 3">
    <name type="scientific">Hominimerdicola aceti</name>
    <dbReference type="NCBI Taxonomy" id="2981726"/>
    <lineage>
        <taxon>Bacteria</taxon>
        <taxon>Bacillati</taxon>
        <taxon>Bacillota</taxon>
        <taxon>Clostridia</taxon>
        <taxon>Eubacteriales</taxon>
        <taxon>Oscillospiraceae</taxon>
        <taxon>Hominimerdicola</taxon>
    </lineage>
</organism>
<dbReference type="PROSITE" id="PS51257">
    <property type="entry name" value="PROKAR_LIPOPROTEIN"/>
    <property type="match status" value="1"/>
</dbReference>
<accession>A0AAE3IGZ3</accession>